<sequence>MDKKIYMPILKGKKGEFDALKMLTEDVQSVILPLIEVPAIPWDFVSEKEASSIDKQISSTVKSITSSWDPKNEILIDTNSLDENYNATKKTINVLAEALIEEGYLPIPVIHISASDALLSNLTYQNFVCIRISFEDQEAFDINDEIDRIKNILNSDLSDIVLLLDMNYLSPENGLMGQMSSKALVNSIQNIGDFKDFYFASTSFPINLSGCKTNSVTEIERIEVIIYNYFKANSSKLNRMPKFSDYCISNPDVQEMDPRLMTIGAAVRYTGENHWYIFKGASIKKHGSDQYYNLCADIVTSQVYSGKEYSWGDQQIYNKSTRTGGPGNPTIWRQIGTNHHITLVVDQLSS</sequence>
<gene>
    <name evidence="1" type="ORF">EG346_14900</name>
    <name evidence="2" type="ORF">NCTC13533_01467</name>
</gene>
<evidence type="ECO:0000313" key="1">
    <source>
        <dbReference type="EMBL" id="AZA49386.1"/>
    </source>
</evidence>
<dbReference type="EMBL" id="UFVQ01000003">
    <property type="protein sequence ID" value="STC94243.1"/>
    <property type="molecule type" value="Genomic_DNA"/>
</dbReference>
<proteinExistence type="predicted"/>
<dbReference type="KEGG" id="ccau:EG346_14900"/>
<accession>A0A3G6N8X8</accession>
<dbReference type="EMBL" id="CP033920">
    <property type="protein sequence ID" value="AZA49386.1"/>
    <property type="molecule type" value="Genomic_DNA"/>
</dbReference>
<organism evidence="2 3">
    <name type="scientific">Chryseobacterium carnipullorum</name>
    <dbReference type="NCBI Taxonomy" id="1124835"/>
    <lineage>
        <taxon>Bacteria</taxon>
        <taxon>Pseudomonadati</taxon>
        <taxon>Bacteroidota</taxon>
        <taxon>Flavobacteriia</taxon>
        <taxon>Flavobacteriales</taxon>
        <taxon>Weeksellaceae</taxon>
        <taxon>Chryseobacterium group</taxon>
        <taxon>Chryseobacterium</taxon>
    </lineage>
</organism>
<dbReference type="RefSeq" id="WP_123879580.1">
    <property type="nucleotide sequence ID" value="NZ_CP033920.1"/>
</dbReference>
<evidence type="ECO:0000313" key="3">
    <source>
        <dbReference type="Proteomes" id="UP000255224"/>
    </source>
</evidence>
<dbReference type="Proteomes" id="UP000255224">
    <property type="component" value="Unassembled WGS sequence"/>
</dbReference>
<keyword evidence="4" id="KW-1185">Reference proteome</keyword>
<reference evidence="1" key="3">
    <citation type="submission" date="2018-11" db="EMBL/GenBank/DDBJ databases">
        <title>Proposal to divide the Flavobacteriaceae and reorganize its genera based on Amino Acid Identity values calculated from whole genome sequences.</title>
        <authorList>
            <person name="Nicholson A.C."/>
            <person name="Gulvik C.A."/>
            <person name="Whitney A.M."/>
            <person name="Humrighouse B.W."/>
            <person name="Bell M."/>
            <person name="Holmes B."/>
            <person name="Steigerwalt A."/>
            <person name="Villarma A."/>
            <person name="Sheth M."/>
            <person name="Batra D."/>
            <person name="Pryor J."/>
            <person name="Bernardet J.-F."/>
            <person name="Hugo C."/>
            <person name="Kampfer P."/>
            <person name="Newman J."/>
            <person name="Mcquiston J.R."/>
        </authorList>
    </citation>
    <scope>NUCLEOTIDE SEQUENCE [LARGE SCALE GENOMIC DNA]</scope>
    <source>
        <strain evidence="1">G0188</strain>
    </source>
</reference>
<dbReference type="OrthoDB" id="1492299at2"/>
<dbReference type="Pfam" id="PF14350">
    <property type="entry name" value="Beta_protein"/>
    <property type="match status" value="1"/>
</dbReference>
<protein>
    <recommendedName>
        <fullName evidence="5">Beta protein</fullName>
    </recommendedName>
</protein>
<reference evidence="4" key="2">
    <citation type="submission" date="2018-11" db="EMBL/GenBank/DDBJ databases">
        <title>Proposal to divide the Flavobacteriaceae and reorganize its genera based on Amino Acid Identity values calculated from whole genome sequences.</title>
        <authorList>
            <person name="Nicholson A.C."/>
            <person name="Gulvik C.A."/>
            <person name="Whitney A.M."/>
            <person name="Humrighouse B.W."/>
            <person name="Bell M."/>
            <person name="Holmes B."/>
            <person name="Steigerwalt A.G."/>
            <person name="Villarma A."/>
            <person name="Sheth M."/>
            <person name="Batra D."/>
            <person name="Pryor J."/>
            <person name="Bernardet J.-F."/>
            <person name="Hugo C."/>
            <person name="Kampfer P."/>
            <person name="Newman J."/>
            <person name="McQuiston J.R."/>
        </authorList>
    </citation>
    <scope>NUCLEOTIDE SEQUENCE [LARGE SCALE GENOMIC DNA]</scope>
    <source>
        <strain evidence="4">G0188</strain>
    </source>
</reference>
<evidence type="ECO:0000313" key="2">
    <source>
        <dbReference type="EMBL" id="STC94243.1"/>
    </source>
</evidence>
<dbReference type="AlphaFoldDB" id="A0A376DSC0"/>
<dbReference type="Proteomes" id="UP000273270">
    <property type="component" value="Chromosome"/>
</dbReference>
<dbReference type="InterPro" id="IPR025683">
    <property type="entry name" value="Protein_beta"/>
</dbReference>
<evidence type="ECO:0008006" key="5">
    <source>
        <dbReference type="Google" id="ProtNLM"/>
    </source>
</evidence>
<name>A0A376DSC0_CHRCU</name>
<reference evidence="2 3" key="1">
    <citation type="submission" date="2018-06" db="EMBL/GenBank/DDBJ databases">
        <authorList>
            <consortium name="Pathogen Informatics"/>
            <person name="Doyle S."/>
        </authorList>
    </citation>
    <scope>NUCLEOTIDE SEQUENCE [LARGE SCALE GENOMIC DNA]</scope>
    <source>
        <strain evidence="2 3">NCTC13533</strain>
    </source>
</reference>
<evidence type="ECO:0000313" key="4">
    <source>
        <dbReference type="Proteomes" id="UP000273270"/>
    </source>
</evidence>
<accession>A0A376DSC0</accession>